<proteinExistence type="predicted"/>
<keyword evidence="2" id="KW-1185">Reference proteome</keyword>
<dbReference type="Proteomes" id="UP000319267">
    <property type="component" value="Unassembled WGS sequence"/>
</dbReference>
<name>A0A521F806_9FLAO</name>
<evidence type="ECO:0000313" key="1">
    <source>
        <dbReference type="EMBL" id="SMO92303.1"/>
    </source>
</evidence>
<dbReference type="EMBL" id="FXTQ01000007">
    <property type="protein sequence ID" value="SMO92303.1"/>
    <property type="molecule type" value="Genomic_DNA"/>
</dbReference>
<reference evidence="1 2" key="1">
    <citation type="submission" date="2017-05" db="EMBL/GenBank/DDBJ databases">
        <authorList>
            <person name="Varghese N."/>
            <person name="Submissions S."/>
        </authorList>
    </citation>
    <scope>NUCLEOTIDE SEQUENCE [LARGE SCALE GENOMIC DNA]</scope>
    <source>
        <strain evidence="1 2">DSM 29982</strain>
    </source>
</reference>
<organism evidence="1 2">
    <name type="scientific">Flavobacterium nitrogenifigens</name>
    <dbReference type="NCBI Taxonomy" id="1617283"/>
    <lineage>
        <taxon>Bacteria</taxon>
        <taxon>Pseudomonadati</taxon>
        <taxon>Bacteroidota</taxon>
        <taxon>Flavobacteriia</taxon>
        <taxon>Flavobacteriales</taxon>
        <taxon>Flavobacteriaceae</taxon>
        <taxon>Flavobacterium</taxon>
    </lineage>
</organism>
<dbReference type="AlphaFoldDB" id="A0A521F806"/>
<protein>
    <submittedName>
        <fullName evidence="1">Uncharacterized protein</fullName>
    </submittedName>
</protein>
<sequence length="48" mass="5393">MRDIILAFNFGGCIQSQNLHPDFDTEIFAVFINFGGVGMSWRLGETNI</sequence>
<accession>A0A521F806</accession>
<evidence type="ECO:0000313" key="2">
    <source>
        <dbReference type="Proteomes" id="UP000319267"/>
    </source>
</evidence>
<gene>
    <name evidence="1" type="ORF">SAMN06265220_10740</name>
</gene>